<dbReference type="Proteomes" id="UP001732720">
    <property type="component" value="Chromosome 12"/>
</dbReference>
<keyword evidence="1" id="KW-1185">Reference proteome</keyword>
<protein>
    <submittedName>
        <fullName evidence="2">NBPF family member NBPF3-like</fullName>
    </submittedName>
</protein>
<evidence type="ECO:0000313" key="2">
    <source>
        <dbReference type="RefSeq" id="XP_073905143.1"/>
    </source>
</evidence>
<dbReference type="RefSeq" id="XP_073905143.1">
    <property type="nucleotide sequence ID" value="XM_074049042.1"/>
</dbReference>
<organism evidence="1 2">
    <name type="scientific">Castor canadensis</name>
    <name type="common">American beaver</name>
    <dbReference type="NCBI Taxonomy" id="51338"/>
    <lineage>
        <taxon>Eukaryota</taxon>
        <taxon>Metazoa</taxon>
        <taxon>Chordata</taxon>
        <taxon>Craniata</taxon>
        <taxon>Vertebrata</taxon>
        <taxon>Euteleostomi</taxon>
        <taxon>Mammalia</taxon>
        <taxon>Eutheria</taxon>
        <taxon>Euarchontoglires</taxon>
        <taxon>Glires</taxon>
        <taxon>Rodentia</taxon>
        <taxon>Castorimorpha</taxon>
        <taxon>Castoridae</taxon>
        <taxon>Castor</taxon>
    </lineage>
</organism>
<evidence type="ECO:0000313" key="1">
    <source>
        <dbReference type="Proteomes" id="UP001732720"/>
    </source>
</evidence>
<name>A0AC58KJP9_CASCN</name>
<gene>
    <name evidence="2" type="primary">LOC141414740</name>
</gene>
<sequence>MGMVSNTPWAAGARDTKQRAWEEHKEIVTTMKLSPQEETVPGLDSFATNTIMEDSSSPFSASRTEMNNLEINKKLCFQLEEAKQQLRDLKEKLLISEATVYSLANQLWKYSKFCRLVVTQVVNEESNILLKDLAQKLFQSEQKLQQGRDVSFLLSQHLKDLLTQDDSSDEQAPGFQEQLAKGCWLAECLVLKLSPGNHEDEGNDNDCKWLSTSRLSKEGQEETLKETLENSLDEDLRSSSNYIDLSKTHHPPSITDILLDDREESSLDAARTPDDKRQEEGEKSMIFRELQEVEEITAMLQYSVEEVYLTLSSWHDLSDFHQPSNSPLSPPEEQVVCSNLDANENEIGGKVTGGQDAKADREVQQVEDITAVLQHSVDEIYLDHSSCYDLCDFHQTPNTPVSQHEEQFVCCILDMDENEIGYKAGERQEAKAPSRELQEVEDITAVLQHSVDEIYLAPSSCQDLCDFHQTPNTPASTPEQQVVSCILDADENKIGCKAQEGQEAKYPVRELQVVEDITTVLQHSQDEVYLAPSSCQDLCDFHQTTKTPASPPEEQFECCILDMDENKIGLNAGEGQDAKVSRELHGDASLSAVQKDSLHEQFLAPSSCHDLSEFHQPPNTPSFLSEEYMVHSPLAVSGEYPHCRENKAPNGLPCSLPIFYLSLLSVRQLSLPQALLLYLGFSQTLGVGFKHRHKVGQAACTLPGFMPHFSPWYIGKCSLATYFRKYCALIHDQARELTQLRQQLREGREASLSLNQYLKDLLTQKDLDFYHGQGCQEQLDEGHRLLDCLVCKLSAGEVAMVLITTSCYKVFSSQGTPHLH</sequence>
<proteinExistence type="predicted"/>
<accession>A0AC58KJP9</accession>
<reference evidence="2" key="1">
    <citation type="submission" date="2025-08" db="UniProtKB">
        <authorList>
            <consortium name="RefSeq"/>
        </authorList>
    </citation>
    <scope>IDENTIFICATION</scope>
</reference>